<dbReference type="AlphaFoldDB" id="A0A7H1NQH7"/>
<gene>
    <name evidence="1" type="ORF">JGUZn3_08040</name>
</gene>
<proteinExistence type="predicted"/>
<accession>A0A7H1NQH7</accession>
<reference evidence="1 2" key="1">
    <citation type="submission" date="2020-08" db="EMBL/GenBank/DDBJ databases">
        <title>Complete genome sequence of Entomobacter blattae G55GP.</title>
        <authorList>
            <person name="Poehlein A."/>
            <person name="Guzman J."/>
            <person name="Daniel R."/>
            <person name="Vilcinskas A."/>
        </authorList>
    </citation>
    <scope>NUCLEOTIDE SEQUENCE [LARGE SCALE GENOMIC DNA]</scope>
    <source>
        <strain evidence="1 2">G55GP</strain>
    </source>
</reference>
<dbReference type="EMBL" id="CP060244">
    <property type="protein sequence ID" value="QNT78037.1"/>
    <property type="molecule type" value="Genomic_DNA"/>
</dbReference>
<dbReference type="KEGG" id="ebla:JGUZn3_08040"/>
<dbReference type="RefSeq" id="WP_203414420.1">
    <property type="nucleotide sequence ID" value="NZ_CP060244.1"/>
</dbReference>
<protein>
    <submittedName>
        <fullName evidence="1">Uncharacterized protein</fullName>
    </submittedName>
</protein>
<name>A0A7H1NQH7_9PROT</name>
<keyword evidence="2" id="KW-1185">Reference proteome</keyword>
<sequence length="125" mass="14690">MLKIALHQIPANNNLSVSVHSHVIPMKKNFLPRHYEYLMRWLEVGSSMGLCDVDISPRFSANQEHDTIDYILIWVREKPDPAYMIKPIGTKWVVIDHLRNYQLGQYKNFEDALLRIRPLNISHKP</sequence>
<organism evidence="1 2">
    <name type="scientific">Entomobacter blattae</name>
    <dbReference type="NCBI Taxonomy" id="2762277"/>
    <lineage>
        <taxon>Bacteria</taxon>
        <taxon>Pseudomonadati</taxon>
        <taxon>Pseudomonadota</taxon>
        <taxon>Alphaproteobacteria</taxon>
        <taxon>Acetobacterales</taxon>
        <taxon>Acetobacteraceae</taxon>
        <taxon>Entomobacter</taxon>
    </lineage>
</organism>
<evidence type="ECO:0000313" key="1">
    <source>
        <dbReference type="EMBL" id="QNT78037.1"/>
    </source>
</evidence>
<evidence type="ECO:0000313" key="2">
    <source>
        <dbReference type="Proteomes" id="UP000516349"/>
    </source>
</evidence>
<dbReference type="Proteomes" id="UP000516349">
    <property type="component" value="Chromosome"/>
</dbReference>